<evidence type="ECO:0000256" key="6">
    <source>
        <dbReference type="ARBA" id="ARBA00022989"/>
    </source>
</evidence>
<keyword evidence="10" id="KW-1185">Reference proteome</keyword>
<evidence type="ECO:0000256" key="2">
    <source>
        <dbReference type="ARBA" id="ARBA00022475"/>
    </source>
</evidence>
<comment type="subcellular location">
    <subcellularLocation>
        <location evidence="1">Cell membrane</location>
        <topology evidence="1">Multi-pass membrane protein</topology>
    </subcellularLocation>
</comment>
<feature type="transmembrane region" description="Helical" evidence="8">
    <location>
        <begin position="392"/>
        <end position="410"/>
    </location>
</feature>
<dbReference type="InterPro" id="IPR050297">
    <property type="entry name" value="LipidA_mod_glycosyltrf_83"/>
</dbReference>
<keyword evidence="5 8" id="KW-0812">Transmembrane</keyword>
<keyword evidence="2" id="KW-1003">Cell membrane</keyword>
<evidence type="ECO:0000256" key="5">
    <source>
        <dbReference type="ARBA" id="ARBA00022692"/>
    </source>
</evidence>
<name>A0ABN6ER32_9BACT</name>
<accession>A0ABN6ER32</accession>
<proteinExistence type="predicted"/>
<evidence type="ECO:0000313" key="9">
    <source>
        <dbReference type="EMBL" id="BCS87536.1"/>
    </source>
</evidence>
<evidence type="ECO:0000256" key="3">
    <source>
        <dbReference type="ARBA" id="ARBA00022676"/>
    </source>
</evidence>
<dbReference type="Proteomes" id="UP001053296">
    <property type="component" value="Chromosome"/>
</dbReference>
<feature type="transmembrane region" description="Helical" evidence="8">
    <location>
        <begin position="245"/>
        <end position="263"/>
    </location>
</feature>
<dbReference type="RefSeq" id="WP_229593893.1">
    <property type="nucleotide sequence ID" value="NZ_AP024485.1"/>
</dbReference>
<dbReference type="EMBL" id="AP024485">
    <property type="protein sequence ID" value="BCS87536.1"/>
    <property type="molecule type" value="Genomic_DNA"/>
</dbReference>
<keyword evidence="3" id="KW-0328">Glycosyltransferase</keyword>
<evidence type="ECO:0000256" key="8">
    <source>
        <dbReference type="SAM" id="Phobius"/>
    </source>
</evidence>
<feature type="transmembrane region" description="Helical" evidence="8">
    <location>
        <begin position="174"/>
        <end position="193"/>
    </location>
</feature>
<feature type="transmembrane region" description="Helical" evidence="8">
    <location>
        <begin position="200"/>
        <end position="215"/>
    </location>
</feature>
<dbReference type="PANTHER" id="PTHR33908:SF11">
    <property type="entry name" value="MEMBRANE PROTEIN"/>
    <property type="match status" value="1"/>
</dbReference>
<evidence type="ECO:0000256" key="1">
    <source>
        <dbReference type="ARBA" id="ARBA00004651"/>
    </source>
</evidence>
<evidence type="ECO:0000256" key="4">
    <source>
        <dbReference type="ARBA" id="ARBA00022679"/>
    </source>
</evidence>
<feature type="transmembrane region" description="Helical" evidence="8">
    <location>
        <begin position="415"/>
        <end position="435"/>
    </location>
</feature>
<keyword evidence="6 8" id="KW-1133">Transmembrane helix</keyword>
<evidence type="ECO:0008006" key="11">
    <source>
        <dbReference type="Google" id="ProtNLM"/>
    </source>
</evidence>
<evidence type="ECO:0000256" key="7">
    <source>
        <dbReference type="ARBA" id="ARBA00023136"/>
    </source>
</evidence>
<gene>
    <name evidence="9" type="ORF">PSDVSF_07780</name>
</gene>
<keyword evidence="4" id="KW-0808">Transferase</keyword>
<sequence length="469" mass="52986">MKYGNRVGGFLTSVGHIIEARPLYCVAFFLIFMCVFYGFKLDHRGVGGGDELGYLRSAYHLVHNGVVSSSPIREEFEPTGRRAPGYPAFLAAGIRLIPDLYKNDFECVFNYEPGVSKEPHALVYLKYIQAGLLLFTALMVGWLILDITGRRVPAYLSLWFVGMHSFLGRYVNRLYAEVFGAFLMTLFTLFLYLGLKRKSVLHLLVSGVVLGYMTLTFPQWKLVGCVTIPSVLLCVVLVREKVLKMLVGVVLMAAIWVAIFHPWELRNERIFGRQFLSLGGGAVLEVRAQYDLMPWSAYFSSFAYWSRSPVLKKGLLKFVDKKHYVTLLRQEPGSAYQEMIKKRHDLSQVFNPVETNTRLMQGALETMKAHPVRHLLTAIPIAFRGMMNPTFSLFYIGVYFLFMLAVYKALVGKQWIVATLLATPLGLFGFNAMVTHGLPRYSEQAAPLLILGVVIGYCLKKKSVPNQIL</sequence>
<feature type="transmembrane region" description="Helical" evidence="8">
    <location>
        <begin position="21"/>
        <end position="39"/>
    </location>
</feature>
<feature type="transmembrane region" description="Helical" evidence="8">
    <location>
        <begin position="127"/>
        <end position="145"/>
    </location>
</feature>
<feature type="transmembrane region" description="Helical" evidence="8">
    <location>
        <begin position="221"/>
        <end position="238"/>
    </location>
</feature>
<protein>
    <recommendedName>
        <fullName evidence="11">Glycosyltransferase RgtA/B/C/D-like domain-containing protein</fullName>
    </recommendedName>
</protein>
<dbReference type="PANTHER" id="PTHR33908">
    <property type="entry name" value="MANNOSYLTRANSFERASE YKCB-RELATED"/>
    <property type="match status" value="1"/>
</dbReference>
<feature type="transmembrane region" description="Helical" evidence="8">
    <location>
        <begin position="441"/>
        <end position="459"/>
    </location>
</feature>
<evidence type="ECO:0000313" key="10">
    <source>
        <dbReference type="Proteomes" id="UP001053296"/>
    </source>
</evidence>
<reference evidence="9" key="1">
    <citation type="journal article" date="2022" name="Arch. Microbiol.">
        <title>Pseudodesulfovibrio sediminis sp. nov., a mesophilic and neutrophilic sulfate-reducing bacterium isolated from sediment of a brackish lake.</title>
        <authorList>
            <person name="Takahashi A."/>
            <person name="Kojima H."/>
            <person name="Watanabe M."/>
            <person name="Fukui M."/>
        </authorList>
    </citation>
    <scope>NUCLEOTIDE SEQUENCE</scope>
    <source>
        <strain evidence="9">SF6</strain>
    </source>
</reference>
<organism evidence="9 10">
    <name type="scientific">Pseudodesulfovibrio sediminis</name>
    <dbReference type="NCBI Taxonomy" id="2810563"/>
    <lineage>
        <taxon>Bacteria</taxon>
        <taxon>Pseudomonadati</taxon>
        <taxon>Thermodesulfobacteriota</taxon>
        <taxon>Desulfovibrionia</taxon>
        <taxon>Desulfovibrionales</taxon>
        <taxon>Desulfovibrionaceae</taxon>
    </lineage>
</organism>
<keyword evidence="7 8" id="KW-0472">Membrane</keyword>